<gene>
    <name evidence="2" type="ORF">SapgrDRAFT_3357</name>
</gene>
<evidence type="ECO:0000313" key="2">
    <source>
        <dbReference type="EMBL" id="EJF54999.1"/>
    </source>
</evidence>
<keyword evidence="1" id="KW-0732">Signal</keyword>
<feature type="signal peptide" evidence="1">
    <location>
        <begin position="1"/>
        <end position="19"/>
    </location>
</feature>
<evidence type="ECO:0000313" key="3">
    <source>
        <dbReference type="Proteomes" id="UP000005113"/>
    </source>
</evidence>
<dbReference type="Proteomes" id="UP000005113">
    <property type="component" value="Unassembled WGS sequence"/>
</dbReference>
<accession>J0P535</accession>
<dbReference type="RefSeq" id="WP_002660988.1">
    <property type="nucleotide sequence ID" value="NZ_JH719942.1"/>
</dbReference>
<proteinExistence type="predicted"/>
<protein>
    <submittedName>
        <fullName evidence="2">Uncharacterized protein</fullName>
    </submittedName>
</protein>
<dbReference type="HOGENOM" id="CLU_370004_0_0_10"/>
<reference evidence="3" key="1">
    <citation type="journal article" date="2012" name="Stand. Genomic Sci.">
        <title>Permanent draft genome sequence of the gliding predator Saprospira grandis strain Sa g1 (= HR1).</title>
        <authorList>
            <person name="Mavromatis K."/>
            <person name="Chertkov O."/>
            <person name="Lapidus A."/>
            <person name="Nolan M."/>
            <person name="Lucas S."/>
            <person name="Tice H."/>
            <person name="Del Rio T.G."/>
            <person name="Cheng J.F."/>
            <person name="Han C."/>
            <person name="Tapia R."/>
            <person name="Bruce D."/>
            <person name="Goodwin L.A."/>
            <person name="Pitluck S."/>
            <person name="Huntemann M."/>
            <person name="Liolios K."/>
            <person name="Pagani I."/>
            <person name="Ivanova N."/>
            <person name="Mikhailova N."/>
            <person name="Pati A."/>
            <person name="Chen A."/>
            <person name="Palaniappan K."/>
            <person name="Land M."/>
            <person name="Brambilla E.M."/>
            <person name="Rohde M."/>
            <person name="Spring S."/>
            <person name="Goker M."/>
            <person name="Detter J.C."/>
            <person name="Bristow J."/>
            <person name="Eisen J.A."/>
            <person name="Markowitz V."/>
            <person name="Hugenholtz P."/>
            <person name="Kyrpides N.C."/>
            <person name="Klenk H.P."/>
            <person name="Woyke T."/>
        </authorList>
    </citation>
    <scope>NUCLEOTIDE SEQUENCE [LARGE SCALE GENOMIC DNA]</scope>
    <source>
        <strain evidence="3">DSM 2844</strain>
    </source>
</reference>
<sequence length="752" mass="87357">MHKIILLFLGLSLSSTVFAQDWKSYYSHLEETTDGRYIAERLGLFGLLSAEGEVLLPFEKDSLVEKPMAYLRYKSAWSVEKAYRKDLTKVELKHSYSFPKRDSPFWESKKGIPVLTHHDFLVDQKTKSFYFEAEKFDHISAFVGSDRFARASQGDNDYLLDLKNHTKVKEDSITAINYRLPQLIYYNRDSSICYSARTGKKIWAKPYYCNSLQDISAGYWAIGYEENNLQQVDIFDLATETIFSVTDLPDSILADEPRLISILEGNRLFFISSPYSERSKTTFWVTDLKGKVQEVIEADKYGFLQEKAYGPRSAFFFFMRDEQVYLFNSFNGQKTLLPKDIANASSYPTIFYQDKNQIILEKKLRGSEFTAIYYDSYSRAKDVKVTTLKSSAGKVALKQLSQTGETAFFLFIKEGVGIYYYDSGELIPIQEGSKEELKQLSKNGRYWWVNKKEEGCFIYDVLNRENIFFQEKYFEAESLEGRDEIQFVIFEQNRKGQKRKIYLLDEQGKMLKSLNAKKIKKGFGELLKPIQKDSIILMSSGLVIGLNALPFKNIGVQRATSYYHYVEGDQIALAFLRKDESSVVIDFQGEKQFFDKKYVVNSSDELSYSPYIRFSNELTAEAFYINIALGKKTPELKWTRTNLISKKNEQIFRFRSYTTPHPPTVPAKELDFLVLEYEEDGYFFADWYQLPDLGFYKQLKAKREVYKNYWIDINLSTEEFSGAPYDKTGGIFRIGAPKAVETETRHELIYID</sequence>
<organism evidence="2 3">
    <name type="scientific">Saprospira grandis DSM 2844</name>
    <dbReference type="NCBI Taxonomy" id="694433"/>
    <lineage>
        <taxon>Bacteria</taxon>
        <taxon>Pseudomonadati</taxon>
        <taxon>Bacteroidota</taxon>
        <taxon>Saprospiria</taxon>
        <taxon>Saprospirales</taxon>
        <taxon>Saprospiraceae</taxon>
        <taxon>Saprospira</taxon>
    </lineage>
</organism>
<dbReference type="AlphaFoldDB" id="J0P535"/>
<name>J0P535_9BACT</name>
<evidence type="ECO:0000256" key="1">
    <source>
        <dbReference type="SAM" id="SignalP"/>
    </source>
</evidence>
<feature type="chain" id="PRO_5003737068" evidence="1">
    <location>
        <begin position="20"/>
        <end position="752"/>
    </location>
</feature>
<dbReference type="EMBL" id="JH719942">
    <property type="protein sequence ID" value="EJF54999.1"/>
    <property type="molecule type" value="Genomic_DNA"/>
</dbReference>